<feature type="non-terminal residue" evidence="1">
    <location>
        <position position="1"/>
    </location>
</feature>
<dbReference type="InterPro" id="IPR027417">
    <property type="entry name" value="P-loop_NTPase"/>
</dbReference>
<protein>
    <submittedName>
        <fullName evidence="1">4292_t:CDS:1</fullName>
    </submittedName>
</protein>
<sequence>TIFAKMYCTKCKGYRDSRYSSCGGSCGSGNCQHVCASCGEHSLIDYTVQKVGDELGLTKSNPILMQFQERMARVNAGGWRDEFTMRIDEATVDGYRGPTRYVTYNKNKKFQITDNVFVVIDKKKDGKFRCEETIKSSDFQEGKDYIVESKDEYSLLSYELKKRVLNILNTLRNFVGIGINKEQSNDEKANLIIQPVRPSLDDLNPAIREFNSLFKSGIKKDKLSFVINAVNSEAEKKATHDYLAQTDYYICPLSLPDKISYREVQNQGLSIAEVKYKRL</sequence>
<evidence type="ECO:0000313" key="1">
    <source>
        <dbReference type="EMBL" id="CAG8686933.1"/>
    </source>
</evidence>
<accession>A0A9N9ERM7</accession>
<feature type="non-terminal residue" evidence="1">
    <location>
        <position position="279"/>
    </location>
</feature>
<evidence type="ECO:0000313" key="2">
    <source>
        <dbReference type="Proteomes" id="UP000789831"/>
    </source>
</evidence>
<keyword evidence="2" id="KW-1185">Reference proteome</keyword>
<dbReference type="Proteomes" id="UP000789831">
    <property type="component" value="Unassembled WGS sequence"/>
</dbReference>
<organism evidence="1 2">
    <name type="scientific">Ambispora gerdemannii</name>
    <dbReference type="NCBI Taxonomy" id="144530"/>
    <lineage>
        <taxon>Eukaryota</taxon>
        <taxon>Fungi</taxon>
        <taxon>Fungi incertae sedis</taxon>
        <taxon>Mucoromycota</taxon>
        <taxon>Glomeromycotina</taxon>
        <taxon>Glomeromycetes</taxon>
        <taxon>Archaeosporales</taxon>
        <taxon>Ambisporaceae</taxon>
        <taxon>Ambispora</taxon>
    </lineage>
</organism>
<reference evidence="1" key="1">
    <citation type="submission" date="2021-06" db="EMBL/GenBank/DDBJ databases">
        <authorList>
            <person name="Kallberg Y."/>
            <person name="Tangrot J."/>
            <person name="Rosling A."/>
        </authorList>
    </citation>
    <scope>NUCLEOTIDE SEQUENCE</scope>
    <source>
        <strain evidence="1">MT106</strain>
    </source>
</reference>
<dbReference type="AlphaFoldDB" id="A0A9N9ERM7"/>
<proteinExistence type="predicted"/>
<name>A0A9N9ERM7_9GLOM</name>
<gene>
    <name evidence="1" type="ORF">AGERDE_LOCUS12947</name>
</gene>
<dbReference type="EMBL" id="CAJVPL010012670">
    <property type="protein sequence ID" value="CAG8686933.1"/>
    <property type="molecule type" value="Genomic_DNA"/>
</dbReference>
<comment type="caution">
    <text evidence="1">The sequence shown here is derived from an EMBL/GenBank/DDBJ whole genome shotgun (WGS) entry which is preliminary data.</text>
</comment>
<dbReference type="Gene3D" id="3.40.50.300">
    <property type="entry name" value="P-loop containing nucleotide triphosphate hydrolases"/>
    <property type="match status" value="1"/>
</dbReference>
<dbReference type="OrthoDB" id="2388282at2759"/>